<dbReference type="KEGG" id="hsr:HSBAA_29980"/>
<evidence type="ECO:0000313" key="1">
    <source>
        <dbReference type="EMBL" id="BBI61692.1"/>
    </source>
</evidence>
<dbReference type="Proteomes" id="UP000320231">
    <property type="component" value="Chromosome"/>
</dbReference>
<organism evidence="1 2">
    <name type="scientific">Vreelandella sulfidaeris</name>
    <dbReference type="NCBI Taxonomy" id="115553"/>
    <lineage>
        <taxon>Bacteria</taxon>
        <taxon>Pseudomonadati</taxon>
        <taxon>Pseudomonadota</taxon>
        <taxon>Gammaproteobacteria</taxon>
        <taxon>Oceanospirillales</taxon>
        <taxon>Halomonadaceae</taxon>
        <taxon>Vreelandella</taxon>
    </lineage>
</organism>
<dbReference type="EMBL" id="AP019514">
    <property type="protein sequence ID" value="BBI61692.1"/>
    <property type="molecule type" value="Genomic_DNA"/>
</dbReference>
<proteinExistence type="predicted"/>
<protein>
    <submittedName>
        <fullName evidence="1">Uncharacterized protein</fullName>
    </submittedName>
</protein>
<dbReference type="AlphaFoldDB" id="A0A455U6D8"/>
<reference evidence="1 2" key="1">
    <citation type="journal article" date="2019" name="Microbiol. Resour. Announc.">
        <title>Complete Genome Sequence of Halomonas sulfidaeris Strain Esulfide1 Isolated from a Metal Sulfide Rock at a Depth of 2,200 Meters, Obtained Using Nanopore Sequencing.</title>
        <authorList>
            <person name="Saito M."/>
            <person name="Nishigata A."/>
            <person name="Galipon J."/>
            <person name="Arakawa K."/>
        </authorList>
    </citation>
    <scope>NUCLEOTIDE SEQUENCE [LARGE SCALE GENOMIC DNA]</scope>
    <source>
        <strain evidence="1 2">ATCC BAA-803</strain>
    </source>
</reference>
<accession>A0A455U6D8</accession>
<name>A0A455U6D8_9GAMM</name>
<gene>
    <name evidence="1" type="ORF">HSBAA_29980</name>
</gene>
<evidence type="ECO:0000313" key="2">
    <source>
        <dbReference type="Proteomes" id="UP000320231"/>
    </source>
</evidence>
<sequence length="124" mass="14119">MVIRVEPYGRDVVIFTNMKTLVEDSAFVFGVDVLEPHSVDENTLGLAFVASVEEDATYCIGFNGDKYREETIWHEALHTTVDVLNYHGVQFTSDNHEPFAYTQGYLVSQIRNKVYGLPEFGYDD</sequence>